<organism evidence="1">
    <name type="scientific">Anguilla anguilla</name>
    <name type="common">European freshwater eel</name>
    <name type="synonym">Muraena anguilla</name>
    <dbReference type="NCBI Taxonomy" id="7936"/>
    <lineage>
        <taxon>Eukaryota</taxon>
        <taxon>Metazoa</taxon>
        <taxon>Chordata</taxon>
        <taxon>Craniata</taxon>
        <taxon>Vertebrata</taxon>
        <taxon>Euteleostomi</taxon>
        <taxon>Actinopterygii</taxon>
        <taxon>Neopterygii</taxon>
        <taxon>Teleostei</taxon>
        <taxon>Anguilliformes</taxon>
        <taxon>Anguillidae</taxon>
        <taxon>Anguilla</taxon>
    </lineage>
</organism>
<name>A0A0E9UTU9_ANGAN</name>
<reference evidence="1" key="1">
    <citation type="submission" date="2014-11" db="EMBL/GenBank/DDBJ databases">
        <authorList>
            <person name="Amaro Gonzalez C."/>
        </authorList>
    </citation>
    <scope>NUCLEOTIDE SEQUENCE</scope>
</reference>
<accession>A0A0E9UTU9</accession>
<dbReference type="AlphaFoldDB" id="A0A0E9UTU9"/>
<dbReference type="EMBL" id="GBXM01040199">
    <property type="protein sequence ID" value="JAH68378.1"/>
    <property type="molecule type" value="Transcribed_RNA"/>
</dbReference>
<proteinExistence type="predicted"/>
<sequence>MFCYCDLHLRTLRNDIMVFSQQVAR</sequence>
<evidence type="ECO:0000313" key="1">
    <source>
        <dbReference type="EMBL" id="JAH68378.1"/>
    </source>
</evidence>
<reference evidence="1" key="2">
    <citation type="journal article" date="2015" name="Fish Shellfish Immunol.">
        <title>Early steps in the European eel (Anguilla anguilla)-Vibrio vulnificus interaction in the gills: Role of the RtxA13 toxin.</title>
        <authorList>
            <person name="Callol A."/>
            <person name="Pajuelo D."/>
            <person name="Ebbesson L."/>
            <person name="Teles M."/>
            <person name="MacKenzie S."/>
            <person name="Amaro C."/>
        </authorList>
    </citation>
    <scope>NUCLEOTIDE SEQUENCE</scope>
</reference>
<protein>
    <submittedName>
        <fullName evidence="1">Uncharacterized protein</fullName>
    </submittedName>
</protein>